<dbReference type="EMBL" id="UOGF01000079">
    <property type="protein sequence ID" value="VAX31857.1"/>
    <property type="molecule type" value="Genomic_DNA"/>
</dbReference>
<accession>A0A3B1DTA1</accession>
<evidence type="ECO:0000313" key="1">
    <source>
        <dbReference type="EMBL" id="VAX31857.1"/>
    </source>
</evidence>
<name>A0A3B1DTA1_9ZZZZ</name>
<sequence>MFKRLILCVVSVFIFSNCSGGGNGGVANPGETVTVSGLVTYTHYKTTQDGIDYNNPIEKPIRGAIAELRNSSGVVLQSGNTSATGAYSFSAPASAALSIVIKAALGTPGTPRLRVVDNTDGGKLYALALNITSGTSNLTQNFNANSGWDGSSYAGLRTSAPFAILDSIYQAERLVLSVDPTATFPGLTVNWSKNNIPASGDKTLGQITTSHYTANELYILGAENIDTDEYDASIITHEWSHYFEDNLSRTDSIGGSHGTDDILDPRLAFGEGFGNAFSGMVLNDPLYIDTVGASQESVGVGMNLDADSVIDGSRLNGGIFLDGFYSEFSVQEVLYDLFDSGVSDDDNIGLGFKPIYDVMVGGQKTTPAFTSIFSFLKYLKDTNLGISADITALAAGENIGSGAGNEDEFEDLGLGRRIYTTIPVDAPPLLLDVDGDPLQTWSIYGPITANNPGNKLYNRMFFRFSIPASRNYTIEVSSVGSDDVGFTLNEKGSKTFVDSLNGGGTERLIKSLSPSLYSMDIYSFGKATEFTVRIF</sequence>
<reference evidence="1" key="1">
    <citation type="submission" date="2018-06" db="EMBL/GenBank/DDBJ databases">
        <authorList>
            <person name="Zhirakovskaya E."/>
        </authorList>
    </citation>
    <scope>NUCLEOTIDE SEQUENCE</scope>
</reference>
<gene>
    <name evidence="1" type="ORF">MNBD_NITROSPIRAE01-1366</name>
</gene>
<proteinExistence type="predicted"/>
<organism evidence="1">
    <name type="scientific">hydrothermal vent metagenome</name>
    <dbReference type="NCBI Taxonomy" id="652676"/>
    <lineage>
        <taxon>unclassified sequences</taxon>
        <taxon>metagenomes</taxon>
        <taxon>ecological metagenomes</taxon>
    </lineage>
</organism>
<dbReference type="AlphaFoldDB" id="A0A3B1DTA1"/>
<protein>
    <submittedName>
        <fullName evidence="1">Phage tail fiber protein</fullName>
    </submittedName>
</protein>